<proteinExistence type="predicted"/>
<gene>
    <name evidence="1" type="ORF">AYJ54_13790</name>
</gene>
<evidence type="ECO:0000313" key="1">
    <source>
        <dbReference type="EMBL" id="OAF08718.1"/>
    </source>
</evidence>
<dbReference type="Proteomes" id="UP000076959">
    <property type="component" value="Unassembled WGS sequence"/>
</dbReference>
<accession>A0A176YPP2</accession>
<organism evidence="1 2">
    <name type="scientific">Bradyrhizobium centrolobii</name>
    <dbReference type="NCBI Taxonomy" id="1505087"/>
    <lineage>
        <taxon>Bacteria</taxon>
        <taxon>Pseudomonadati</taxon>
        <taxon>Pseudomonadota</taxon>
        <taxon>Alphaproteobacteria</taxon>
        <taxon>Hyphomicrobiales</taxon>
        <taxon>Nitrobacteraceae</taxon>
        <taxon>Bradyrhizobium</taxon>
    </lineage>
</organism>
<dbReference type="EMBL" id="LUUB01000059">
    <property type="protein sequence ID" value="OAF08718.1"/>
    <property type="molecule type" value="Genomic_DNA"/>
</dbReference>
<reference evidence="1 2" key="1">
    <citation type="submission" date="2016-03" db="EMBL/GenBank/DDBJ databases">
        <title>Draft Genome Sequence of the Strain BR 10245 (Bradyrhizobium sp.) isolated from nodules of Centrolobium paraense.</title>
        <authorList>
            <person name="Simoes-Araujo J.L.Sr."/>
            <person name="Barauna A.C."/>
            <person name="Silva K."/>
            <person name="Zilli J.E."/>
        </authorList>
    </citation>
    <scope>NUCLEOTIDE SEQUENCE [LARGE SCALE GENOMIC DNA]</scope>
    <source>
        <strain evidence="1 2">BR 10245</strain>
    </source>
</reference>
<sequence length="124" mass="13899">MHRLLDQPVHHRRDAQLAHPSAGLGDFHPAHRLRPVAAFQQFFPDARPMLLQIRLQLLHGHPIDARGALVRHDPMVGRHHVISADDLLHQPHFHLRKEGCGLAVVFDAPVSCSGGFRPLPSERA</sequence>
<comment type="caution">
    <text evidence="1">The sequence shown here is derived from an EMBL/GenBank/DDBJ whole genome shotgun (WGS) entry which is preliminary data.</text>
</comment>
<keyword evidence="2" id="KW-1185">Reference proteome</keyword>
<protein>
    <submittedName>
        <fullName evidence="1">Uncharacterized protein</fullName>
    </submittedName>
</protein>
<name>A0A176YPP2_9BRAD</name>
<dbReference type="AlphaFoldDB" id="A0A176YPP2"/>
<evidence type="ECO:0000313" key="2">
    <source>
        <dbReference type="Proteomes" id="UP000076959"/>
    </source>
</evidence>